<reference evidence="1" key="1">
    <citation type="submission" date="2019-08" db="EMBL/GenBank/DDBJ databases">
        <authorList>
            <person name="Kucharzyk K."/>
            <person name="Murdoch R.W."/>
            <person name="Higgins S."/>
            <person name="Loffler F."/>
        </authorList>
    </citation>
    <scope>NUCLEOTIDE SEQUENCE</scope>
</reference>
<protein>
    <submittedName>
        <fullName evidence="1">Uncharacterized protein</fullName>
    </submittedName>
</protein>
<evidence type="ECO:0000313" key="1">
    <source>
        <dbReference type="EMBL" id="MPM35017.1"/>
    </source>
</evidence>
<name>A0A644Z345_9ZZZZ</name>
<comment type="caution">
    <text evidence="1">The sequence shown here is derived from an EMBL/GenBank/DDBJ whole genome shotgun (WGS) entry which is preliminary data.</text>
</comment>
<accession>A0A644Z345</accession>
<dbReference type="EMBL" id="VSSQ01007154">
    <property type="protein sequence ID" value="MPM35017.1"/>
    <property type="molecule type" value="Genomic_DNA"/>
</dbReference>
<gene>
    <name evidence="1" type="ORF">SDC9_81607</name>
</gene>
<proteinExistence type="predicted"/>
<sequence length="113" mass="13524">MRHLRQRNLKIITEIMNYLLKIGCEKIHLDYFVAHDNLNINFSCLVENLDEKSISNMKTLLSIPRRYDMEEYYWELTGDDDLDTELSLVGMMVDHADIYYTNNNLKIHLKRLI</sequence>
<dbReference type="AlphaFoldDB" id="A0A644Z345"/>
<organism evidence="1">
    <name type="scientific">bioreactor metagenome</name>
    <dbReference type="NCBI Taxonomy" id="1076179"/>
    <lineage>
        <taxon>unclassified sequences</taxon>
        <taxon>metagenomes</taxon>
        <taxon>ecological metagenomes</taxon>
    </lineage>
</organism>